<feature type="domain" description="EGF-like" evidence="7">
    <location>
        <begin position="184"/>
        <end position="221"/>
    </location>
</feature>
<keyword evidence="6" id="KW-0812">Transmembrane</keyword>
<gene>
    <name evidence="9" type="ORF">JXQ802_LOCUS46593</name>
    <name evidence="8" type="ORF">PYM288_LOCUS30817</name>
</gene>
<comment type="caution">
    <text evidence="9">The sequence shown here is derived from an EMBL/GenBank/DDBJ whole genome shotgun (WGS) entry which is preliminary data.</text>
</comment>
<name>A0A815ZNR9_9BILA</name>
<keyword evidence="4 5" id="KW-1015">Disulfide bond</keyword>
<accession>A0A815ZNR9</accession>
<proteinExistence type="predicted"/>
<feature type="disulfide bond" evidence="5">
    <location>
        <begin position="133"/>
        <end position="142"/>
    </location>
</feature>
<dbReference type="PROSITE" id="PS01186">
    <property type="entry name" value="EGF_2"/>
    <property type="match status" value="2"/>
</dbReference>
<keyword evidence="10" id="KW-1185">Reference proteome</keyword>
<dbReference type="PANTHER" id="PTHR24049:SF22">
    <property type="entry name" value="DROSOPHILA CRUMBS HOMOLOG"/>
    <property type="match status" value="1"/>
</dbReference>
<dbReference type="FunFam" id="2.10.25.10:FF:000118">
    <property type="entry name" value="protein delta homolog 2"/>
    <property type="match status" value="1"/>
</dbReference>
<evidence type="ECO:0000256" key="1">
    <source>
        <dbReference type="ARBA" id="ARBA00022536"/>
    </source>
</evidence>
<feature type="disulfide bond" evidence="5">
    <location>
        <begin position="172"/>
        <end position="181"/>
    </location>
</feature>
<evidence type="ECO:0000256" key="2">
    <source>
        <dbReference type="ARBA" id="ARBA00022729"/>
    </source>
</evidence>
<dbReference type="Gene3D" id="2.10.25.10">
    <property type="entry name" value="Laminin"/>
    <property type="match status" value="3"/>
</dbReference>
<dbReference type="GO" id="GO:0005509">
    <property type="term" value="F:calcium ion binding"/>
    <property type="evidence" value="ECO:0007669"/>
    <property type="project" value="InterPro"/>
</dbReference>
<dbReference type="InterPro" id="IPR051022">
    <property type="entry name" value="Notch_Cell-Fate_Det"/>
</dbReference>
<dbReference type="PANTHER" id="PTHR24049">
    <property type="entry name" value="CRUMBS FAMILY MEMBER"/>
    <property type="match status" value="1"/>
</dbReference>
<dbReference type="Pfam" id="PF00008">
    <property type="entry name" value="EGF"/>
    <property type="match status" value="2"/>
</dbReference>
<dbReference type="EMBL" id="CAJNOL010004270">
    <property type="protein sequence ID" value="CAF1584619.1"/>
    <property type="molecule type" value="Genomic_DNA"/>
</dbReference>
<keyword evidence="1 5" id="KW-0245">EGF-like domain</keyword>
<evidence type="ECO:0000256" key="3">
    <source>
        <dbReference type="ARBA" id="ARBA00022737"/>
    </source>
</evidence>
<evidence type="ECO:0000256" key="6">
    <source>
        <dbReference type="SAM" id="Phobius"/>
    </source>
</evidence>
<evidence type="ECO:0000313" key="8">
    <source>
        <dbReference type="EMBL" id="CAF1319092.1"/>
    </source>
</evidence>
<dbReference type="GO" id="GO:0007157">
    <property type="term" value="P:heterophilic cell-cell adhesion via plasma membrane cell adhesion molecules"/>
    <property type="evidence" value="ECO:0007669"/>
    <property type="project" value="TreeGrafter"/>
</dbReference>
<feature type="domain" description="EGF-like" evidence="7">
    <location>
        <begin position="145"/>
        <end position="182"/>
    </location>
</feature>
<evidence type="ECO:0000256" key="5">
    <source>
        <dbReference type="PROSITE-ProRule" id="PRU00076"/>
    </source>
</evidence>
<dbReference type="Proteomes" id="UP000663854">
    <property type="component" value="Unassembled WGS sequence"/>
</dbReference>
<dbReference type="InterPro" id="IPR001881">
    <property type="entry name" value="EGF-like_Ca-bd_dom"/>
</dbReference>
<evidence type="ECO:0000313" key="10">
    <source>
        <dbReference type="Proteomes" id="UP000663870"/>
    </source>
</evidence>
<dbReference type="SMART" id="SM00181">
    <property type="entry name" value="EGF"/>
    <property type="match status" value="3"/>
</dbReference>
<dbReference type="InterPro" id="IPR000742">
    <property type="entry name" value="EGF"/>
</dbReference>
<sequence>MMTLKINLFINNNLVETTQLKPTSILTTSMVATTQSQQTSTLTTTIDEIGSTTISTTIDSSSIAISLNQTGLIVTSTNEPFLSYFVPEPCPNTTNIGIRCNISNSLCKILSPCQNNGICENVQTNIPSYNCSCLPGFNGTHCEFDYRPCKPHTCLYHGICNETSNSTFNCICNEGWQGINCESIINFCDNVTCWNKGVCRSLLSNYQCKCLGDSYYGRRCEFTSLRIKIYKIVSKSFAYVAIIAISSVAMFVIIMDILKYCFGIDPTCEDLERYRREKRAKKRKPVIQQIIYVNTPSPSSE</sequence>
<keyword evidence="2" id="KW-0732">Signal</keyword>
<keyword evidence="3" id="KW-0677">Repeat</keyword>
<evidence type="ECO:0000256" key="4">
    <source>
        <dbReference type="ARBA" id="ARBA00023157"/>
    </source>
</evidence>
<evidence type="ECO:0000313" key="9">
    <source>
        <dbReference type="EMBL" id="CAF1584619.1"/>
    </source>
</evidence>
<keyword evidence="6" id="KW-0472">Membrane</keyword>
<dbReference type="GO" id="GO:0045197">
    <property type="term" value="P:establishment or maintenance of epithelial cell apical/basal polarity"/>
    <property type="evidence" value="ECO:0007669"/>
    <property type="project" value="TreeGrafter"/>
</dbReference>
<keyword evidence="6" id="KW-1133">Transmembrane helix</keyword>
<dbReference type="AlphaFoldDB" id="A0A815ZNR9"/>
<dbReference type="Proteomes" id="UP000663870">
    <property type="component" value="Unassembled WGS sequence"/>
</dbReference>
<protein>
    <recommendedName>
        <fullName evidence="7">EGF-like domain-containing protein</fullName>
    </recommendedName>
</protein>
<reference evidence="9" key="1">
    <citation type="submission" date="2021-02" db="EMBL/GenBank/DDBJ databases">
        <authorList>
            <person name="Nowell W R."/>
        </authorList>
    </citation>
    <scope>NUCLEOTIDE SEQUENCE</scope>
</reference>
<organism evidence="9 10">
    <name type="scientific">Rotaria sordida</name>
    <dbReference type="NCBI Taxonomy" id="392033"/>
    <lineage>
        <taxon>Eukaryota</taxon>
        <taxon>Metazoa</taxon>
        <taxon>Spiralia</taxon>
        <taxon>Gnathifera</taxon>
        <taxon>Rotifera</taxon>
        <taxon>Eurotatoria</taxon>
        <taxon>Bdelloidea</taxon>
        <taxon>Philodinida</taxon>
        <taxon>Philodinidae</taxon>
        <taxon>Rotaria</taxon>
    </lineage>
</organism>
<feature type="transmembrane region" description="Helical" evidence="6">
    <location>
        <begin position="236"/>
        <end position="258"/>
    </location>
</feature>
<dbReference type="EMBL" id="CAJNOH010002988">
    <property type="protein sequence ID" value="CAF1319092.1"/>
    <property type="molecule type" value="Genomic_DNA"/>
</dbReference>
<dbReference type="SMART" id="SM00179">
    <property type="entry name" value="EGF_CA"/>
    <property type="match status" value="3"/>
</dbReference>
<feature type="domain" description="EGF-like" evidence="7">
    <location>
        <begin position="103"/>
        <end position="143"/>
    </location>
</feature>
<dbReference type="SUPFAM" id="SSF57196">
    <property type="entry name" value="EGF/Laminin"/>
    <property type="match status" value="3"/>
</dbReference>
<dbReference type="CDD" id="cd00054">
    <property type="entry name" value="EGF_CA"/>
    <property type="match status" value="2"/>
</dbReference>
<dbReference type="PROSITE" id="PS50026">
    <property type="entry name" value="EGF_3"/>
    <property type="match status" value="3"/>
</dbReference>
<comment type="caution">
    <text evidence="5">Lacks conserved residue(s) required for the propagation of feature annotation.</text>
</comment>
<evidence type="ECO:0000259" key="7">
    <source>
        <dbReference type="PROSITE" id="PS50026"/>
    </source>
</evidence>
<dbReference type="PROSITE" id="PS00022">
    <property type="entry name" value="EGF_1"/>
    <property type="match status" value="2"/>
</dbReference>
<dbReference type="GO" id="GO:0005886">
    <property type="term" value="C:plasma membrane"/>
    <property type="evidence" value="ECO:0007669"/>
    <property type="project" value="TreeGrafter"/>
</dbReference>
<dbReference type="GO" id="GO:0032991">
    <property type="term" value="C:protein-containing complex"/>
    <property type="evidence" value="ECO:0007669"/>
    <property type="project" value="TreeGrafter"/>
</dbReference>